<dbReference type="Pfam" id="PF07707">
    <property type="entry name" value="BACK"/>
    <property type="match status" value="1"/>
</dbReference>
<protein>
    <submittedName>
        <fullName evidence="3">AGAP005408-PA-like protein</fullName>
    </submittedName>
    <submittedName>
        <fullName evidence="4">BACK domain-containing protein</fullName>
    </submittedName>
</protein>
<evidence type="ECO:0000256" key="1">
    <source>
        <dbReference type="SAM" id="MobiDB-lite"/>
    </source>
</evidence>
<sequence length="423" mass="46829">MVLPFNTTEANTGRAAPLPTAPPMASLAPESARIGAADFSSLTATGNGNDPAADGGQYVDFLVLGNKENYLVRAERKAILDSNTGLAQILASAGGPGGKCVVRDVNRDNFETFVRYLETKFIKFVSPTHTLEMLELATRYQCPQLEIHCVKELDLNLRVEHVLEVYRALWFYNSVPSAAVAPNSGAARRRTRCCPTRRNREANGAARGPVTPEEHFAALLANCLQLIDMHAEQVFSQEAMLALRFPELEMIVKRDALQLSSETVLLDLLARWSLEDCKRKNIDPTAENRRRALGALCYAPRYLTMTRREFEGARERIELLDPIESQLVGDILIRSAGGKQQSSRKAAGLTPEQQALVARFQAPRPAFALLPIPLSARSQPRNYPKKMRKAAEEAEREREGTGKKGCCDRLLLNCLSVFACIFD</sequence>
<dbReference type="Gene3D" id="1.25.40.420">
    <property type="match status" value="1"/>
</dbReference>
<feature type="region of interest" description="Disordered" evidence="1">
    <location>
        <begin position="1"/>
        <end position="22"/>
    </location>
</feature>
<dbReference type="GO" id="GO:0022008">
    <property type="term" value="P:neurogenesis"/>
    <property type="evidence" value="ECO:0007669"/>
    <property type="project" value="TreeGrafter"/>
</dbReference>
<dbReference type="OMA" id="WCDSLAH"/>
<dbReference type="InterPro" id="IPR011705">
    <property type="entry name" value="BACK"/>
</dbReference>
<reference evidence="4" key="2">
    <citation type="submission" date="2020-05" db="UniProtKB">
        <authorList>
            <consortium name="EnsemblMetazoa"/>
        </authorList>
    </citation>
    <scope>IDENTIFICATION</scope>
</reference>
<dbReference type="Gene3D" id="3.30.710.10">
    <property type="entry name" value="Potassium Channel Kv1.1, Chain A"/>
    <property type="match status" value="1"/>
</dbReference>
<reference evidence="3 5" key="1">
    <citation type="journal article" date="2014" name="BMC Genomics">
        <title>Genome sequence of Anopheles sinensis provides insight into genetics basis of mosquito competence for malaria parasites.</title>
        <authorList>
            <person name="Zhou D."/>
            <person name="Zhang D."/>
            <person name="Ding G."/>
            <person name="Shi L."/>
            <person name="Hou Q."/>
            <person name="Ye Y."/>
            <person name="Xu Y."/>
            <person name="Zhou H."/>
            <person name="Xiong C."/>
            <person name="Li S."/>
            <person name="Yu J."/>
            <person name="Hong S."/>
            <person name="Yu X."/>
            <person name="Zou P."/>
            <person name="Chen C."/>
            <person name="Chang X."/>
            <person name="Wang W."/>
            <person name="Lv Y."/>
            <person name="Sun Y."/>
            <person name="Ma L."/>
            <person name="Shen B."/>
            <person name="Zhu C."/>
        </authorList>
    </citation>
    <scope>NUCLEOTIDE SEQUENCE [LARGE SCALE GENOMIC DNA]</scope>
</reference>
<feature type="domain" description="BACK" evidence="2">
    <location>
        <begin position="218"/>
        <end position="280"/>
    </location>
</feature>
<evidence type="ECO:0000313" key="3">
    <source>
        <dbReference type="EMBL" id="KFB36088.1"/>
    </source>
</evidence>
<dbReference type="EnsemblMetazoa" id="ASIC003122-RA">
    <property type="protein sequence ID" value="ASIC003122-PA"/>
    <property type="gene ID" value="ASIC003122"/>
</dbReference>
<dbReference type="VEuPathDB" id="VectorBase:ASIC003122"/>
<accession>A0A084VDP4</accession>
<feature type="region of interest" description="Disordered" evidence="1">
    <location>
        <begin position="379"/>
        <end position="399"/>
    </location>
</feature>
<evidence type="ECO:0000313" key="5">
    <source>
        <dbReference type="Proteomes" id="UP000030765"/>
    </source>
</evidence>
<evidence type="ECO:0000313" key="4">
    <source>
        <dbReference type="EnsemblMetazoa" id="ASIC003122-PA"/>
    </source>
</evidence>
<proteinExistence type="predicted"/>
<evidence type="ECO:0000259" key="2">
    <source>
        <dbReference type="Pfam" id="PF07707"/>
    </source>
</evidence>
<dbReference type="GO" id="GO:0005829">
    <property type="term" value="C:cytosol"/>
    <property type="evidence" value="ECO:0007669"/>
    <property type="project" value="TreeGrafter"/>
</dbReference>
<feature type="compositionally biased region" description="Basic and acidic residues" evidence="1">
    <location>
        <begin position="389"/>
        <end position="399"/>
    </location>
</feature>
<dbReference type="EMBL" id="KE524705">
    <property type="protein sequence ID" value="KFB36088.1"/>
    <property type="molecule type" value="Genomic_DNA"/>
</dbReference>
<dbReference type="STRING" id="74873.A0A084VDP4"/>
<dbReference type="AlphaFoldDB" id="A0A084VDP4"/>
<gene>
    <name evidence="3" type="ORF">ZHAS_00003122</name>
</gene>
<dbReference type="EMBL" id="ATLV01011632">
    <property type="status" value="NOT_ANNOTATED_CDS"/>
    <property type="molecule type" value="Genomic_DNA"/>
</dbReference>
<dbReference type="VEuPathDB" id="VectorBase:ASIS017370"/>
<keyword evidence="5" id="KW-1185">Reference proteome</keyword>
<dbReference type="OrthoDB" id="6335872at2759"/>
<dbReference type="PANTHER" id="PTHR45774">
    <property type="entry name" value="BTB/POZ DOMAIN-CONTAINING"/>
    <property type="match status" value="1"/>
</dbReference>
<feature type="compositionally biased region" description="Polar residues" evidence="1">
    <location>
        <begin position="1"/>
        <end position="11"/>
    </location>
</feature>
<dbReference type="PANTHER" id="PTHR45774:SF4">
    <property type="entry name" value="AXUNDEAD, ISOFORM F"/>
    <property type="match status" value="1"/>
</dbReference>
<name>A0A084VDP4_ANOSI</name>
<organism evidence="3">
    <name type="scientific">Anopheles sinensis</name>
    <name type="common">Mosquito</name>
    <dbReference type="NCBI Taxonomy" id="74873"/>
    <lineage>
        <taxon>Eukaryota</taxon>
        <taxon>Metazoa</taxon>
        <taxon>Ecdysozoa</taxon>
        <taxon>Arthropoda</taxon>
        <taxon>Hexapoda</taxon>
        <taxon>Insecta</taxon>
        <taxon>Pterygota</taxon>
        <taxon>Neoptera</taxon>
        <taxon>Endopterygota</taxon>
        <taxon>Diptera</taxon>
        <taxon>Nematocera</taxon>
        <taxon>Culicoidea</taxon>
        <taxon>Culicidae</taxon>
        <taxon>Anophelinae</taxon>
        <taxon>Anopheles</taxon>
    </lineage>
</organism>
<dbReference type="InterPro" id="IPR011333">
    <property type="entry name" value="SKP1/BTB/POZ_sf"/>
</dbReference>
<dbReference type="Proteomes" id="UP000030765">
    <property type="component" value="Unassembled WGS sequence"/>
</dbReference>